<protein>
    <submittedName>
        <fullName evidence="3">Uncharacterized protein</fullName>
    </submittedName>
</protein>
<keyword evidence="2" id="KW-0472">Membrane</keyword>
<reference evidence="3 4" key="1">
    <citation type="submission" date="2021-01" db="EMBL/GenBank/DDBJ databases">
        <title>Genomic Encyclopedia of Type Strains, Phase IV (KMG-IV): sequencing the most valuable type-strain genomes for metagenomic binning, comparative biology and taxonomic classification.</title>
        <authorList>
            <person name="Goeker M."/>
        </authorList>
    </citation>
    <scope>NUCLEOTIDE SEQUENCE [LARGE SCALE GENOMIC DNA]</scope>
    <source>
        <strain evidence="3 4">DSM 25890</strain>
    </source>
</reference>
<name>A0ABS2NTZ8_9FIRM</name>
<feature type="compositionally biased region" description="Basic and acidic residues" evidence="1">
    <location>
        <begin position="8"/>
        <end position="19"/>
    </location>
</feature>
<feature type="transmembrane region" description="Helical" evidence="2">
    <location>
        <begin position="70"/>
        <end position="89"/>
    </location>
</feature>
<feature type="region of interest" description="Disordered" evidence="1">
    <location>
        <begin position="1"/>
        <end position="20"/>
    </location>
</feature>
<evidence type="ECO:0000313" key="3">
    <source>
        <dbReference type="EMBL" id="MBM7616430.1"/>
    </source>
</evidence>
<dbReference type="RefSeq" id="WP_204404627.1">
    <property type="nucleotide sequence ID" value="NZ_JAFBEE010000037.1"/>
</dbReference>
<accession>A0ABS2NTZ8</accession>
<dbReference type="Proteomes" id="UP001314796">
    <property type="component" value="Unassembled WGS sequence"/>
</dbReference>
<keyword evidence="2" id="KW-0812">Transmembrane</keyword>
<comment type="caution">
    <text evidence="3">The sequence shown here is derived from an EMBL/GenBank/DDBJ whole genome shotgun (WGS) entry which is preliminary data.</text>
</comment>
<evidence type="ECO:0000256" key="1">
    <source>
        <dbReference type="SAM" id="MobiDB-lite"/>
    </source>
</evidence>
<proteinExistence type="predicted"/>
<sequence>MKGKKNKQQLEDEKIDKQQIQDTEYDEEQLKDIEKLIKPKISTLILLTVIYISPYGHLLLHIALKEYDKLLLSSLLVFPSLIMLGVTWNDHFYYVKNYKNIAKETYNKLFKE</sequence>
<evidence type="ECO:0000256" key="2">
    <source>
        <dbReference type="SAM" id="Phobius"/>
    </source>
</evidence>
<keyword evidence="4" id="KW-1185">Reference proteome</keyword>
<dbReference type="EMBL" id="JAFBEE010000037">
    <property type="protein sequence ID" value="MBM7616430.1"/>
    <property type="molecule type" value="Genomic_DNA"/>
</dbReference>
<keyword evidence="2" id="KW-1133">Transmembrane helix</keyword>
<gene>
    <name evidence="3" type="ORF">JOC73_003013</name>
</gene>
<evidence type="ECO:0000313" key="4">
    <source>
        <dbReference type="Proteomes" id="UP001314796"/>
    </source>
</evidence>
<feature type="transmembrane region" description="Helical" evidence="2">
    <location>
        <begin position="44"/>
        <end position="64"/>
    </location>
</feature>
<organism evidence="3 4">
    <name type="scientific">Alkaliphilus hydrothermalis</name>
    <dbReference type="NCBI Taxonomy" id="1482730"/>
    <lineage>
        <taxon>Bacteria</taxon>
        <taxon>Bacillati</taxon>
        <taxon>Bacillota</taxon>
        <taxon>Clostridia</taxon>
        <taxon>Peptostreptococcales</taxon>
        <taxon>Natronincolaceae</taxon>
        <taxon>Alkaliphilus</taxon>
    </lineage>
</organism>